<feature type="binding site" evidence="1">
    <location>
        <position position="226"/>
    </location>
    <ligand>
        <name>Zn(2+)</name>
        <dbReference type="ChEBI" id="CHEBI:29105"/>
    </ligand>
</feature>
<gene>
    <name evidence="1" type="primary">murT</name>
    <name evidence="3" type="ORF">KSZ_24860</name>
</gene>
<evidence type="ECO:0000256" key="1">
    <source>
        <dbReference type="HAMAP-Rule" id="MF_02214"/>
    </source>
</evidence>
<reference evidence="3 4" key="1">
    <citation type="journal article" date="2021" name="Int. J. Syst. Evol. Microbiol.">
        <title>Reticulibacter mediterranei gen. nov., sp. nov., within the new family Reticulibacteraceae fam. nov., and Ktedonospora formicarum gen. nov., sp. nov., Ktedonobacter robiniae sp. nov., Dictyobacter formicarum sp. nov. and Dictyobacter arantiisoli sp. nov., belonging to the class Ktedonobacteria.</title>
        <authorList>
            <person name="Yabe S."/>
            <person name="Zheng Y."/>
            <person name="Wang C.M."/>
            <person name="Sakai Y."/>
            <person name="Abe K."/>
            <person name="Yokota A."/>
            <person name="Donadio S."/>
            <person name="Cavaletti L."/>
            <person name="Monciardini P."/>
        </authorList>
    </citation>
    <scope>NUCLEOTIDE SEQUENCE [LARGE SCALE GENOMIC DNA]</scope>
    <source>
        <strain evidence="3 4">SOSP1-9</strain>
    </source>
</reference>
<keyword evidence="1" id="KW-0133">Cell shape</keyword>
<comment type="catalytic activity">
    <reaction evidence="1">
        <text>beta-D-GlcNAc-(1-&gt;4)-Mur2Ac(oyl-L-Ala-gamma-D-O-P-Glu-L-Lys-D-Ala-D-Ala)-di-trans,octa-cis-undecaprenyl diphosphate + NH4(+) = beta-D-GlcNAc-(1-&gt;4)-Mur2Ac(oyl-L-Ala-D-isoglutaminyl-L-Lys-D-Ala-D-Ala)-di-trans,octa-cis-undecaprenyl diphosphate + phosphate + H(+)</text>
        <dbReference type="Rhea" id="RHEA:57932"/>
        <dbReference type="ChEBI" id="CHEBI:15378"/>
        <dbReference type="ChEBI" id="CHEBI:28938"/>
        <dbReference type="ChEBI" id="CHEBI:43474"/>
        <dbReference type="ChEBI" id="CHEBI:62233"/>
        <dbReference type="ChEBI" id="CHEBI:143132"/>
    </reaction>
</comment>
<dbReference type="PANTHER" id="PTHR23135:SF7">
    <property type="entry name" value="LIPID II ISOGLUTAMINYL SYNTHASE (GLUTAMINE-HYDROLYZING) SUBUNIT MURT"/>
    <property type="match status" value="1"/>
</dbReference>
<keyword evidence="1" id="KW-0067">ATP-binding</keyword>
<comment type="function">
    <text evidence="1">The lipid II isoglutaminyl synthase complex catalyzes the formation of alpha-D-isoglutamine in the cell wall lipid II stem peptide. The MurT subunit catalyzes the ATP-dependent amidation of D-glutamate residue of lipid II, converting it to an isoglutamine residue.</text>
</comment>
<keyword evidence="1" id="KW-0479">Metal-binding</keyword>
<keyword evidence="1" id="KW-0547">Nucleotide-binding</keyword>
<accession>A0ABQ3VFC7</accession>
<dbReference type="HAMAP" id="MF_02214">
    <property type="entry name" value="Lipid_II_synth_MurT"/>
    <property type="match status" value="1"/>
</dbReference>
<dbReference type="SUPFAM" id="SSF53623">
    <property type="entry name" value="MurD-like peptide ligases, catalytic domain"/>
    <property type="match status" value="1"/>
</dbReference>
<keyword evidence="1" id="KW-0436">Ligase</keyword>
<keyword evidence="4" id="KW-1185">Reference proteome</keyword>
<feature type="binding site" evidence="1">
    <location>
        <position position="251"/>
    </location>
    <ligand>
        <name>Zn(2+)</name>
        <dbReference type="ChEBI" id="CHEBI:29105"/>
    </ligand>
</feature>
<dbReference type="InterPro" id="IPR013221">
    <property type="entry name" value="Mur_ligase_cen"/>
</dbReference>
<dbReference type="InterPro" id="IPR013087">
    <property type="entry name" value="Znf_C2H2_type"/>
</dbReference>
<dbReference type="InterPro" id="IPR013564">
    <property type="entry name" value="MurT_C"/>
</dbReference>
<dbReference type="Proteomes" id="UP000635565">
    <property type="component" value="Unassembled WGS sequence"/>
</dbReference>
<keyword evidence="1" id="KW-0862">Zinc</keyword>
<proteinExistence type="inferred from homology"/>
<comment type="similarity">
    <text evidence="1">Belongs to the MurCDEF family. MurT subfamily.</text>
</comment>
<keyword evidence="1" id="KW-0573">Peptidoglycan synthesis</keyword>
<dbReference type="Pfam" id="PF08245">
    <property type="entry name" value="Mur_ligase_M"/>
    <property type="match status" value="1"/>
</dbReference>
<comment type="subunit">
    <text evidence="1">Forms a heterodimer with GatD.</text>
</comment>
<evidence type="ECO:0000313" key="4">
    <source>
        <dbReference type="Proteomes" id="UP000635565"/>
    </source>
</evidence>
<dbReference type="EC" id="6.3.5.13" evidence="1"/>
<feature type="active site" evidence="1">
    <location>
        <position position="380"/>
    </location>
</feature>
<dbReference type="Gene3D" id="3.40.1190.10">
    <property type="entry name" value="Mur-like, catalytic domain"/>
    <property type="match status" value="1"/>
</dbReference>
<name>A0ABQ3VFC7_9CHLR</name>
<comment type="pathway">
    <text evidence="1">Cell wall biogenesis; peptidoglycan biosynthesis.</text>
</comment>
<dbReference type="PROSITE" id="PS00028">
    <property type="entry name" value="ZINC_FINGER_C2H2_1"/>
    <property type="match status" value="1"/>
</dbReference>
<dbReference type="InterPro" id="IPR043703">
    <property type="entry name" value="Lipid_II_synth_MurT"/>
</dbReference>
<comment type="catalytic activity">
    <reaction evidence="1">
        <text>beta-D-GlcNAc-(1-&gt;4)-Mur2Ac(oyl-L-Ala-gamma-D-Glu-L-Lys-D-Ala-D-Ala)-di-trans,octa-cis-undecaprenyl diphosphate + L-glutamine + ATP + H2O = beta-D-GlcNAc-(1-&gt;4)-Mur2Ac(oyl-L-Ala-D-isoglutaminyl-L-Lys-D-Ala-D-Ala)-di-trans,octa-cis-undecaprenyl diphosphate + L-glutamate + ADP + phosphate + H(+)</text>
        <dbReference type="Rhea" id="RHEA:57928"/>
        <dbReference type="ChEBI" id="CHEBI:15377"/>
        <dbReference type="ChEBI" id="CHEBI:15378"/>
        <dbReference type="ChEBI" id="CHEBI:29985"/>
        <dbReference type="ChEBI" id="CHEBI:30616"/>
        <dbReference type="ChEBI" id="CHEBI:43474"/>
        <dbReference type="ChEBI" id="CHEBI:58359"/>
        <dbReference type="ChEBI" id="CHEBI:60033"/>
        <dbReference type="ChEBI" id="CHEBI:62233"/>
        <dbReference type="ChEBI" id="CHEBI:456216"/>
        <dbReference type="EC" id="6.3.5.13"/>
    </reaction>
</comment>
<comment type="catalytic activity">
    <reaction evidence="1">
        <text>beta-D-GlcNAc-(1-&gt;4)-Mur2Ac(oyl-L-Ala-gamma-D-Glu-L-Lys-D-Ala-D-Ala)-di-trans,octa-cis-undecaprenyl diphosphate + ATP = beta-D-GlcNAc-(1-&gt;4)-Mur2Ac(oyl-L-Ala-gamma-D-O-P-Glu-L-Lys-D-Ala-D-Ala)-di-trans,octa-cis-undecaprenyl diphosphate + ADP</text>
        <dbReference type="Rhea" id="RHEA:59488"/>
        <dbReference type="ChEBI" id="CHEBI:30616"/>
        <dbReference type="ChEBI" id="CHEBI:60033"/>
        <dbReference type="ChEBI" id="CHEBI:143132"/>
        <dbReference type="ChEBI" id="CHEBI:456216"/>
    </reaction>
</comment>
<evidence type="ECO:0000259" key="2">
    <source>
        <dbReference type="PROSITE" id="PS00028"/>
    </source>
</evidence>
<feature type="binding site" evidence="1">
    <location>
        <position position="248"/>
    </location>
    <ligand>
        <name>Zn(2+)</name>
        <dbReference type="ChEBI" id="CHEBI:29105"/>
    </ligand>
</feature>
<keyword evidence="1" id="KW-0961">Cell wall biogenesis/degradation</keyword>
<feature type="binding site" evidence="1">
    <location>
        <position position="229"/>
    </location>
    <ligand>
        <name>Zn(2+)</name>
        <dbReference type="ChEBI" id="CHEBI:29105"/>
    </ligand>
</feature>
<protein>
    <recommendedName>
        <fullName evidence="1">Lipid II isoglutaminyl synthase (glutamine-hydrolyzing) subunit MurT</fullName>
        <ecNumber evidence="1">6.3.5.13</ecNumber>
    </recommendedName>
</protein>
<dbReference type="Pfam" id="PF08353">
    <property type="entry name" value="MurT_C"/>
    <property type="match status" value="1"/>
</dbReference>
<feature type="domain" description="C2H2-type" evidence="2">
    <location>
        <begin position="226"/>
        <end position="247"/>
    </location>
</feature>
<comment type="caution">
    <text evidence="3">The sequence shown here is derived from an EMBL/GenBank/DDBJ whole genome shotgun (WGS) entry which is preliminary data.</text>
</comment>
<dbReference type="InterPro" id="IPR036565">
    <property type="entry name" value="Mur-like_cat_sf"/>
</dbReference>
<evidence type="ECO:0000313" key="3">
    <source>
        <dbReference type="EMBL" id="GHO84480.1"/>
    </source>
</evidence>
<sequence length="517" mass="57467">MRRQRAVRAGVAVMAGRTAGAISRRLHIGGGTSIVGVVAQRVYPDIVEHLATELEHGSVMITGTNGKTTTSSFIAAILRDDGLRVWRNREGSNLVGGVASSLVIRAQPNGHLRRAGQAISILEVDEAALPQIVRSIPPRVIVFTNLFRDQLDRYGEVDSVVSKWKQAIALLPATTTLVLNADDPTIAQLGDGFAGRCLYYGIETALEREEDETKADHHQVIDARVCSNCGHDYEYDLHFYSHMGHYHCPQCGKKRPQPDVRVTHVQVDTFDRIRLQIQVADQQRELIVPLPGLYNIYNALAASAASLALDTPWEPIISGIEQSKPVFGRGERIQADGKTMRLLLAKNPTGFNEVLRTLFSDGTTRHILFILNDNIADGQDISWIWDVDFERALGQTQTLVISGTRALDLALRLKYAGINEQTMTIIPATRLKAQKNTQTTRSRHLKKNQIINKEEGQLPEAINERLYGIKNALNSALQQTPVGETLFVVPTYTGLLEVHRELEQRGFTPHYWEGRDA</sequence>
<organism evidence="3 4">
    <name type="scientific">Dictyobacter formicarum</name>
    <dbReference type="NCBI Taxonomy" id="2778368"/>
    <lineage>
        <taxon>Bacteria</taxon>
        <taxon>Bacillati</taxon>
        <taxon>Chloroflexota</taxon>
        <taxon>Ktedonobacteria</taxon>
        <taxon>Ktedonobacterales</taxon>
        <taxon>Dictyobacteraceae</taxon>
        <taxon>Dictyobacter</taxon>
    </lineage>
</organism>
<dbReference type="PANTHER" id="PTHR23135">
    <property type="entry name" value="MUR LIGASE FAMILY MEMBER"/>
    <property type="match status" value="1"/>
</dbReference>
<dbReference type="EMBL" id="BNJJ01000006">
    <property type="protein sequence ID" value="GHO84480.1"/>
    <property type="molecule type" value="Genomic_DNA"/>
</dbReference>